<dbReference type="RefSeq" id="WP_142536618.1">
    <property type="nucleotide sequence ID" value="NZ_SGJB01000019.1"/>
</dbReference>
<accession>A0A544QTC7</accession>
<dbReference type="AlphaFoldDB" id="A0A544QTC7"/>
<keyword evidence="7" id="KW-1133">Transmembrane helix</keyword>
<evidence type="ECO:0000256" key="4">
    <source>
        <dbReference type="ARBA" id="ARBA00022729"/>
    </source>
</evidence>
<feature type="domain" description="AlgX/AlgJ SGNH hydrolase-like" evidence="8">
    <location>
        <begin position="94"/>
        <end position="253"/>
    </location>
</feature>
<sequence>MDRKKNITLIVMFIGMIYFIAAVNIIAPDKESSDVENRELQQLPTISDMKSGDFSQLMDSYCSDQFFMRDLLLEFDIRWKLLTGKTQINGHYIANDGWILGQNEQSEQSNEDIKIWSEKIYEISKKAKEKGMDVFYCSLPHKVNTLDFMYPEFVDKKYGMSNEKRMLSSIEKKGIKTINIGEYFKKNFTEEELKNMYFKTDHHWNSLGAYNAFRYFIEKYSEYEKIDISLDESNYNLEWLNNREFDGSYNRNLAYIFPKKENIPVIDSKLNYEYYILENGKFKEISKERIVGTGRKNKELSYEEVYTGNEECYKIVNNKSKTDRSILVIRDSYEAAMTGMLSEVFRNVYIVDPRVGDFDFDYVLSHCNADNLVFMFNNGLVMDDMLSYFDN</sequence>
<dbReference type="OrthoDB" id="175771at2"/>
<dbReference type="GO" id="GO:0042597">
    <property type="term" value="C:periplasmic space"/>
    <property type="evidence" value="ECO:0007669"/>
    <property type="project" value="UniProtKB-SubCell"/>
</dbReference>
<comment type="caution">
    <text evidence="9">The sequence shown here is derived from an EMBL/GenBank/DDBJ whole genome shotgun (WGS) entry which is preliminary data.</text>
</comment>
<comment type="subcellular location">
    <subcellularLocation>
        <location evidence="1">Periplasm</location>
    </subcellularLocation>
</comment>
<comment type="pathway">
    <text evidence="2">Glycan biosynthesis; alginate biosynthesis.</text>
</comment>
<keyword evidence="7" id="KW-0472">Membrane</keyword>
<protein>
    <recommendedName>
        <fullName evidence="8">AlgX/AlgJ SGNH hydrolase-like domain-containing protein</fullName>
    </recommendedName>
</protein>
<organism evidence="9 10">
    <name type="scientific">Peptacetobacter hominis</name>
    <dbReference type="NCBI Taxonomy" id="2743610"/>
    <lineage>
        <taxon>Bacteria</taxon>
        <taxon>Bacillati</taxon>
        <taxon>Bacillota</taxon>
        <taxon>Clostridia</taxon>
        <taxon>Peptostreptococcales</taxon>
        <taxon>Peptostreptococcaceae</taxon>
        <taxon>Peptacetobacter</taxon>
    </lineage>
</organism>
<evidence type="ECO:0000256" key="1">
    <source>
        <dbReference type="ARBA" id="ARBA00004418"/>
    </source>
</evidence>
<dbReference type="Proteomes" id="UP000317863">
    <property type="component" value="Unassembled WGS sequence"/>
</dbReference>
<dbReference type="GO" id="GO:0042121">
    <property type="term" value="P:alginic acid biosynthetic process"/>
    <property type="evidence" value="ECO:0007669"/>
    <property type="project" value="UniProtKB-UniPathway"/>
</dbReference>
<keyword evidence="3" id="KW-0808">Transferase</keyword>
<proteinExistence type="predicted"/>
<keyword evidence="4" id="KW-0732">Signal</keyword>
<evidence type="ECO:0000259" key="8">
    <source>
        <dbReference type="Pfam" id="PF16822"/>
    </source>
</evidence>
<dbReference type="GO" id="GO:0016740">
    <property type="term" value="F:transferase activity"/>
    <property type="evidence" value="ECO:0007669"/>
    <property type="project" value="UniProtKB-KW"/>
</dbReference>
<evidence type="ECO:0000256" key="2">
    <source>
        <dbReference type="ARBA" id="ARBA00005182"/>
    </source>
</evidence>
<reference evidence="9 10" key="1">
    <citation type="submission" date="2019-02" db="EMBL/GenBank/DDBJ databases">
        <title>Peptostreptococcaceae bacterium ZHW00191 nov., a new bacterium isolated from the human gut.</title>
        <authorList>
            <person name="Zhou H.-W."/>
            <person name="Chen X.-J."/>
        </authorList>
    </citation>
    <scope>NUCLEOTIDE SEQUENCE [LARGE SCALE GENOMIC DNA]</scope>
    <source>
        <strain evidence="9 10">ZHW00191</strain>
    </source>
</reference>
<keyword evidence="10" id="KW-1185">Reference proteome</keyword>
<keyword evidence="6" id="KW-0016">Alginate biosynthesis</keyword>
<name>A0A544QTC7_9FIRM</name>
<feature type="transmembrane region" description="Helical" evidence="7">
    <location>
        <begin position="7"/>
        <end position="27"/>
    </location>
</feature>
<keyword evidence="7" id="KW-0812">Transmembrane</keyword>
<gene>
    <name evidence="9" type="ORF">EXD82_09180</name>
</gene>
<evidence type="ECO:0000256" key="3">
    <source>
        <dbReference type="ARBA" id="ARBA00022679"/>
    </source>
</evidence>
<evidence type="ECO:0000313" key="9">
    <source>
        <dbReference type="EMBL" id="TQQ83951.1"/>
    </source>
</evidence>
<keyword evidence="5" id="KW-0574">Periplasm</keyword>
<dbReference type="EMBL" id="SGJB01000019">
    <property type="protein sequence ID" value="TQQ83951.1"/>
    <property type="molecule type" value="Genomic_DNA"/>
</dbReference>
<evidence type="ECO:0000313" key="10">
    <source>
        <dbReference type="Proteomes" id="UP000317863"/>
    </source>
</evidence>
<evidence type="ECO:0000256" key="5">
    <source>
        <dbReference type="ARBA" id="ARBA00022764"/>
    </source>
</evidence>
<evidence type="ECO:0000256" key="7">
    <source>
        <dbReference type="SAM" id="Phobius"/>
    </source>
</evidence>
<dbReference type="Pfam" id="PF16822">
    <property type="entry name" value="ALGX"/>
    <property type="match status" value="1"/>
</dbReference>
<dbReference type="UniPathway" id="UPA00286"/>
<evidence type="ECO:0000256" key="6">
    <source>
        <dbReference type="ARBA" id="ARBA00022841"/>
    </source>
</evidence>
<dbReference type="InterPro" id="IPR031811">
    <property type="entry name" value="ALGX/ALGJ_SGNH-like"/>
</dbReference>